<evidence type="ECO:0000259" key="7">
    <source>
        <dbReference type="PROSITE" id="PS51192"/>
    </source>
</evidence>
<dbReference type="GO" id="GO:0005829">
    <property type="term" value="C:cytosol"/>
    <property type="evidence" value="ECO:0007669"/>
    <property type="project" value="TreeGrafter"/>
</dbReference>
<dbReference type="PROSITE" id="PS51192">
    <property type="entry name" value="HELICASE_ATP_BIND_1"/>
    <property type="match status" value="1"/>
</dbReference>
<feature type="region of interest" description="Disordered" evidence="6">
    <location>
        <begin position="449"/>
        <end position="485"/>
    </location>
</feature>
<evidence type="ECO:0000313" key="9">
    <source>
        <dbReference type="EMBL" id="CCC51984.1"/>
    </source>
</evidence>
<dbReference type="InterPro" id="IPR001650">
    <property type="entry name" value="Helicase_C-like"/>
</dbReference>
<dbReference type="GO" id="GO:0003676">
    <property type="term" value="F:nucleic acid binding"/>
    <property type="evidence" value="ECO:0007669"/>
    <property type="project" value="InterPro"/>
</dbReference>
<organism evidence="9">
    <name type="scientific">Trypanosoma vivax (strain Y486)</name>
    <dbReference type="NCBI Taxonomy" id="1055687"/>
    <lineage>
        <taxon>Eukaryota</taxon>
        <taxon>Discoba</taxon>
        <taxon>Euglenozoa</taxon>
        <taxon>Kinetoplastea</taxon>
        <taxon>Metakinetoplastina</taxon>
        <taxon>Trypanosomatida</taxon>
        <taxon>Trypanosomatidae</taxon>
        <taxon>Trypanosoma</taxon>
        <taxon>Duttonella</taxon>
    </lineage>
</organism>
<keyword evidence="3 5" id="KW-0347">Helicase</keyword>
<feature type="domain" description="Helicase ATP-binding" evidence="7">
    <location>
        <begin position="33"/>
        <end position="209"/>
    </location>
</feature>
<dbReference type="PROSITE" id="PS00039">
    <property type="entry name" value="DEAD_ATP_HELICASE"/>
    <property type="match status" value="1"/>
</dbReference>
<accession>G0U7X6</accession>
<dbReference type="OMA" id="IMIFTDT"/>
<dbReference type="InterPro" id="IPR014001">
    <property type="entry name" value="Helicase_ATP-bd"/>
</dbReference>
<dbReference type="PROSITE" id="PS51194">
    <property type="entry name" value="HELICASE_CTER"/>
    <property type="match status" value="1"/>
</dbReference>
<dbReference type="GO" id="GO:0016787">
    <property type="term" value="F:hydrolase activity"/>
    <property type="evidence" value="ECO:0007669"/>
    <property type="project" value="UniProtKB-KW"/>
</dbReference>
<comment type="similarity">
    <text evidence="5">Belongs to the DEAD box helicase family.</text>
</comment>
<keyword evidence="4 5" id="KW-0067">ATP-binding</keyword>
<dbReference type="InterPro" id="IPR000629">
    <property type="entry name" value="RNA-helicase_DEAD-box_CS"/>
</dbReference>
<evidence type="ECO:0000256" key="4">
    <source>
        <dbReference type="ARBA" id="ARBA00022840"/>
    </source>
</evidence>
<dbReference type="Gene3D" id="3.40.50.300">
    <property type="entry name" value="P-loop containing nucleotide triphosphate hydrolases"/>
    <property type="match status" value="2"/>
</dbReference>
<dbReference type="CDD" id="cd18787">
    <property type="entry name" value="SF2_C_DEAD"/>
    <property type="match status" value="1"/>
</dbReference>
<keyword evidence="1 5" id="KW-0547">Nucleotide-binding</keyword>
<dbReference type="GO" id="GO:0005524">
    <property type="term" value="F:ATP binding"/>
    <property type="evidence" value="ECO:0007669"/>
    <property type="project" value="UniProtKB-KW"/>
</dbReference>
<proteinExistence type="inferred from homology"/>
<dbReference type="InterPro" id="IPR050079">
    <property type="entry name" value="DEAD_box_RNA_helicase"/>
</dbReference>
<dbReference type="PANTHER" id="PTHR47959:SF24">
    <property type="entry name" value="ATP-DEPENDENT RNA HELICASE"/>
    <property type="match status" value="1"/>
</dbReference>
<reference evidence="9" key="1">
    <citation type="journal article" date="2012" name="Proc. Natl. Acad. Sci. U.S.A.">
        <title>Antigenic diversity is generated by distinct evolutionary mechanisms in African trypanosome species.</title>
        <authorList>
            <person name="Jackson A.P."/>
            <person name="Berry A."/>
            <person name="Aslett M."/>
            <person name="Allison H.C."/>
            <person name="Burton P."/>
            <person name="Vavrova-Anderson J."/>
            <person name="Brown R."/>
            <person name="Browne H."/>
            <person name="Corton N."/>
            <person name="Hauser H."/>
            <person name="Gamble J."/>
            <person name="Gilderthorp R."/>
            <person name="Marcello L."/>
            <person name="McQuillan J."/>
            <person name="Otto T.D."/>
            <person name="Quail M.A."/>
            <person name="Sanders M.J."/>
            <person name="van Tonder A."/>
            <person name="Ginger M.L."/>
            <person name="Field M.C."/>
            <person name="Barry J.D."/>
            <person name="Hertz-Fowler C."/>
            <person name="Berriman M."/>
        </authorList>
    </citation>
    <scope>NUCLEOTIDE SEQUENCE</scope>
    <source>
        <strain evidence="9">Y486</strain>
    </source>
</reference>
<sequence length="510" mass="55881">MSEFELLGVQQWLAKQCTYMALHHPTQIQKLCIPAILAGKYVVGGAATGSGKTAAFALPLLQILAEDIYGVFALVLTPSRELAYQILDQFIALGAPIHVRGALIIGGIPHEEQLSALNGRPHVVIATPGRLNFMLSTFPETRKAFSHLRFLVLDEADRLTSGDMETDTCQVIEQLPPARPTRRTLLFTATLERRLTSVGGSDVWLKRLGIIDSRQLEVHSTNAVEIERNTGTKNARQYEDNTENELAFKIPETLRQTYLFIPNMVKLAYLVAALRTAGPDQLTIVFTNSCMRCEVVRLALQLLGFPVCSLNSIISQKHRIDSLATFKLGIARILVATDIASRGLDIPAVAFVLHYDLPKEASTYLHRVGRTARAGREGLSVAFVTEHDVRLVQRLERRVGCTLALWKAKGVGEKDVLRLLDEVSGAKVQAKLQVGEQFGRRVETLKAHAAAKRAQRREERGARGLGGSGAAARAGSGRGTEPCVDREACQATALTVEGKRGRKKRCRSGA</sequence>
<dbReference type="InterPro" id="IPR027417">
    <property type="entry name" value="P-loop_NTPase"/>
</dbReference>
<evidence type="ECO:0000256" key="6">
    <source>
        <dbReference type="SAM" id="MobiDB-lite"/>
    </source>
</evidence>
<protein>
    <submittedName>
        <fullName evidence="9">Putative ATP-dependent RNA helicase</fullName>
    </submittedName>
</protein>
<gene>
    <name evidence="9" type="ORF">TVY486_1010280</name>
</gene>
<name>G0U7X6_TRYVY</name>
<dbReference type="VEuPathDB" id="TriTrypDB:TvY486_1010280"/>
<dbReference type="GO" id="GO:0003724">
    <property type="term" value="F:RNA helicase activity"/>
    <property type="evidence" value="ECO:0007669"/>
    <property type="project" value="TreeGrafter"/>
</dbReference>
<dbReference type="EMBL" id="HE573026">
    <property type="protein sequence ID" value="CCC51984.1"/>
    <property type="molecule type" value="Genomic_DNA"/>
</dbReference>
<dbReference type="SUPFAM" id="SSF52540">
    <property type="entry name" value="P-loop containing nucleoside triphosphate hydrolases"/>
    <property type="match status" value="1"/>
</dbReference>
<dbReference type="Pfam" id="PF00271">
    <property type="entry name" value="Helicase_C"/>
    <property type="match status" value="1"/>
</dbReference>
<dbReference type="Pfam" id="PF00270">
    <property type="entry name" value="DEAD"/>
    <property type="match status" value="1"/>
</dbReference>
<feature type="domain" description="Helicase C-terminal" evidence="8">
    <location>
        <begin position="253"/>
        <end position="417"/>
    </location>
</feature>
<keyword evidence="2 5" id="KW-0378">Hydrolase</keyword>
<dbReference type="SMART" id="SM00487">
    <property type="entry name" value="DEXDc"/>
    <property type="match status" value="1"/>
</dbReference>
<dbReference type="InterPro" id="IPR011545">
    <property type="entry name" value="DEAD/DEAH_box_helicase_dom"/>
</dbReference>
<dbReference type="PANTHER" id="PTHR47959">
    <property type="entry name" value="ATP-DEPENDENT RNA HELICASE RHLE-RELATED"/>
    <property type="match status" value="1"/>
</dbReference>
<evidence type="ECO:0000256" key="1">
    <source>
        <dbReference type="ARBA" id="ARBA00022741"/>
    </source>
</evidence>
<evidence type="ECO:0000259" key="8">
    <source>
        <dbReference type="PROSITE" id="PS51194"/>
    </source>
</evidence>
<evidence type="ECO:0000256" key="5">
    <source>
        <dbReference type="RuleBase" id="RU000492"/>
    </source>
</evidence>
<evidence type="ECO:0000256" key="3">
    <source>
        <dbReference type="ARBA" id="ARBA00022806"/>
    </source>
</evidence>
<dbReference type="AlphaFoldDB" id="G0U7X6"/>
<evidence type="ECO:0000256" key="2">
    <source>
        <dbReference type="ARBA" id="ARBA00022801"/>
    </source>
</evidence>
<dbReference type="SMART" id="SM00490">
    <property type="entry name" value="HELICc"/>
    <property type="match status" value="1"/>
</dbReference>